<comment type="subunit">
    <text evidence="4">The complex is composed of two ATP-binding proteins (PstB), two transmembrane proteins (PstC and PstA) and a solute-binding protein (PstS).</text>
</comment>
<evidence type="ECO:0000313" key="11">
    <source>
        <dbReference type="EMBL" id="MBY0098469.1"/>
    </source>
</evidence>
<comment type="function">
    <text evidence="1">Part of the ABC transporter complex PstSACB involved in phosphate import.</text>
</comment>
<keyword evidence="6" id="KW-0732">Signal</keyword>
<name>A0ABS7K879_9BACI</name>
<keyword evidence="9" id="KW-1133">Transmembrane helix</keyword>
<dbReference type="RefSeq" id="WP_221874691.1">
    <property type="nucleotide sequence ID" value="NZ_JACWFH010000024.1"/>
</dbReference>
<proteinExistence type="inferred from homology"/>
<dbReference type="Proteomes" id="UP000769780">
    <property type="component" value="Unassembled WGS sequence"/>
</dbReference>
<evidence type="ECO:0000259" key="10">
    <source>
        <dbReference type="Pfam" id="PF12849"/>
    </source>
</evidence>
<keyword evidence="9" id="KW-0812">Transmembrane</keyword>
<reference evidence="11 12" key="1">
    <citation type="submission" date="2020-07" db="EMBL/GenBank/DDBJ databases">
        <title>Fungal Genomes of the International Space Station.</title>
        <authorList>
            <person name="Seuylemezian A."/>
            <person name="Singh N.K."/>
            <person name="Wood J."/>
            <person name="Venkateswaran K."/>
        </authorList>
    </citation>
    <scope>NUCLEOTIDE SEQUENCE [LARGE SCALE GENOMIC DNA]</scope>
    <source>
        <strain evidence="11 12">PL-B2</strain>
    </source>
</reference>
<dbReference type="InterPro" id="IPR050811">
    <property type="entry name" value="Phosphate_ABC_transporter"/>
</dbReference>
<dbReference type="SUPFAM" id="SSF53850">
    <property type="entry name" value="Periplasmic binding protein-like II"/>
    <property type="match status" value="1"/>
</dbReference>
<dbReference type="Pfam" id="PF12849">
    <property type="entry name" value="PBP_like_2"/>
    <property type="match status" value="1"/>
</dbReference>
<feature type="domain" description="PBP" evidence="10">
    <location>
        <begin position="128"/>
        <end position="366"/>
    </location>
</feature>
<evidence type="ECO:0000256" key="3">
    <source>
        <dbReference type="ARBA" id="ARBA00008725"/>
    </source>
</evidence>
<dbReference type="PANTHER" id="PTHR30570:SF1">
    <property type="entry name" value="PHOSPHATE-BINDING PROTEIN PSTS"/>
    <property type="match status" value="1"/>
</dbReference>
<protein>
    <submittedName>
        <fullName evidence="11">Substrate-binding domain-containing protein</fullName>
    </submittedName>
</protein>
<dbReference type="PANTHER" id="PTHR30570">
    <property type="entry name" value="PERIPLASMIC PHOSPHATE BINDING COMPONENT OF PHOSPHATE ABC TRANSPORTER"/>
    <property type="match status" value="1"/>
</dbReference>
<comment type="caution">
    <text evidence="11">The sequence shown here is derived from an EMBL/GenBank/DDBJ whole genome shotgun (WGS) entry which is preliminary data.</text>
</comment>
<accession>A0ABS7K879</accession>
<keyword evidence="9" id="KW-0472">Membrane</keyword>
<organism evidence="11 12">
    <name type="scientific">Mesobacillus maritimus</name>
    <dbReference type="NCBI Taxonomy" id="1643336"/>
    <lineage>
        <taxon>Bacteria</taxon>
        <taxon>Bacillati</taxon>
        <taxon>Bacillota</taxon>
        <taxon>Bacilli</taxon>
        <taxon>Bacillales</taxon>
        <taxon>Bacillaceae</taxon>
        <taxon>Mesobacillus</taxon>
    </lineage>
</organism>
<evidence type="ECO:0000256" key="2">
    <source>
        <dbReference type="ARBA" id="ARBA00004193"/>
    </source>
</evidence>
<comment type="subcellular location">
    <subcellularLocation>
        <location evidence="2">Cell membrane</location>
        <topology evidence="2">Lipid-anchor</topology>
    </subcellularLocation>
</comment>
<dbReference type="InterPro" id="IPR024370">
    <property type="entry name" value="PBP_domain"/>
</dbReference>
<evidence type="ECO:0000256" key="5">
    <source>
        <dbReference type="ARBA" id="ARBA00022592"/>
    </source>
</evidence>
<evidence type="ECO:0000256" key="9">
    <source>
        <dbReference type="SAM" id="Phobius"/>
    </source>
</evidence>
<feature type="transmembrane region" description="Helical" evidence="9">
    <location>
        <begin position="32"/>
        <end position="53"/>
    </location>
</feature>
<keyword evidence="7" id="KW-0564">Palmitate</keyword>
<dbReference type="Gene3D" id="3.40.190.10">
    <property type="entry name" value="Periplasmic binding protein-like II"/>
    <property type="match status" value="2"/>
</dbReference>
<evidence type="ECO:0000256" key="6">
    <source>
        <dbReference type="ARBA" id="ARBA00022729"/>
    </source>
</evidence>
<keyword evidence="12" id="KW-1185">Reference proteome</keyword>
<keyword evidence="8" id="KW-0449">Lipoprotein</keyword>
<comment type="similarity">
    <text evidence="3">Belongs to the PstS family.</text>
</comment>
<evidence type="ECO:0000313" key="12">
    <source>
        <dbReference type="Proteomes" id="UP000769780"/>
    </source>
</evidence>
<evidence type="ECO:0000256" key="4">
    <source>
        <dbReference type="ARBA" id="ARBA00011529"/>
    </source>
</evidence>
<evidence type="ECO:0000256" key="7">
    <source>
        <dbReference type="ARBA" id="ARBA00023139"/>
    </source>
</evidence>
<keyword evidence="5" id="KW-0813">Transport</keyword>
<evidence type="ECO:0000256" key="8">
    <source>
        <dbReference type="ARBA" id="ARBA00023288"/>
    </source>
</evidence>
<keyword evidence="5" id="KW-0592">Phosphate transport</keyword>
<sequence>MKFFGAVLTFIGFGFIGLIATLVLSFSRDAEFYGTFIPIITIGLIVFTILAIYGKLKNKGPKICAMVFLSISIVSLSAHEGYHAYISSLEVVSTQDVDLTEYMPFTKDTKSVKLKEKSTFKIEENLPTVDGATALYPVYAAFVQAVYPDKEYSLDEGEVVSTQTSNAFDRLVYRDVDIVFMAHPSEKQMKSAEQQGIDLRLTPIGREAFVFFVHKENPVEKLTVEQIQGIYSGKITNWQEVGGNNEEIRAFQRPEGSGSQSALLNVMQGVPLMEPPSEDIVSAMGGIIRETTNYQNRKNAIGFSFRHFSQDMVDNGKIKNIAVEGVLPTKESIQNETYPFVNEFYAITANTEHPHIQAFIEWMQSEQGQWIVKQTGYVPLR</sequence>
<evidence type="ECO:0000256" key="1">
    <source>
        <dbReference type="ARBA" id="ARBA00002841"/>
    </source>
</evidence>
<gene>
    <name evidence="11" type="ORF">H0185_16925</name>
</gene>
<dbReference type="EMBL" id="JACWFH010000024">
    <property type="protein sequence ID" value="MBY0098469.1"/>
    <property type="molecule type" value="Genomic_DNA"/>
</dbReference>
<feature type="transmembrane region" description="Helical" evidence="9">
    <location>
        <begin position="7"/>
        <end position="26"/>
    </location>
</feature>